<feature type="transmembrane region" description="Helical" evidence="6">
    <location>
        <begin position="45"/>
        <end position="71"/>
    </location>
</feature>
<comment type="subcellular location">
    <subcellularLocation>
        <location evidence="1">Membrane</location>
        <topology evidence="1">Multi-pass membrane protein</topology>
    </subcellularLocation>
</comment>
<dbReference type="PANTHER" id="PTHR13353:SF5">
    <property type="entry name" value="TRANSMEMBRANE PROTEIN 19"/>
    <property type="match status" value="1"/>
</dbReference>
<sequence length="259" mass="27131">MDIYHRLVEGVDLAQLAIAAVVPAFAFAAYRARFINLRGAVAGTLIAWALAAAGIAVFAVFVYFFVSASLLTRLRGSWKAQRGFKDVAGRSITQVVGVGTPMALFALLYIAGVRPALTATAAAIAIATADTWASEVGVAYGGRPRLITKPWVRVEPGTSGGVTLAGTLASLAGAASAALLSYLLLGVNPYVVWGLGFAGDVLDSVVGAVAQRKFFCGADMYDEPRCPDYRVSGYLTNEAVNLIVEASLGLTYIVISLYL</sequence>
<evidence type="ECO:0000256" key="1">
    <source>
        <dbReference type="ARBA" id="ARBA00004141"/>
    </source>
</evidence>
<feature type="transmembrane region" description="Helical" evidence="6">
    <location>
        <begin position="92"/>
        <end position="111"/>
    </location>
</feature>
<reference evidence="7 8" key="1">
    <citation type="journal article" date="2011" name="J. Bacteriol.">
        <title>Complete genome sequence of the thermoacidophilic crenarchaeon Thermoproteus uzoniensis 768-20.</title>
        <authorList>
            <person name="Mardanov A.V."/>
            <person name="Gumerov V.M."/>
            <person name="Beletsky A.V."/>
            <person name="Prokofeva M.I."/>
            <person name="Bonch-Osmolovskaya E.A."/>
            <person name="Ravin N.V."/>
            <person name="Skryabin K.G."/>
        </authorList>
    </citation>
    <scope>NUCLEOTIDE SEQUENCE [LARGE SCALE GENOMIC DNA]</scope>
    <source>
        <strain evidence="7 8">768-20</strain>
    </source>
</reference>
<evidence type="ECO:0000256" key="2">
    <source>
        <dbReference type="ARBA" id="ARBA00009012"/>
    </source>
</evidence>
<dbReference type="PANTHER" id="PTHR13353">
    <property type="entry name" value="TRANSMEMBRANE PROTEIN 19"/>
    <property type="match status" value="1"/>
</dbReference>
<accession>F2L1Q6</accession>
<dbReference type="eggNOG" id="arCOG02245">
    <property type="taxonomic scope" value="Archaea"/>
</dbReference>
<keyword evidence="3 6" id="KW-0812">Transmembrane</keyword>
<dbReference type="Proteomes" id="UP000008138">
    <property type="component" value="Chromosome"/>
</dbReference>
<name>F2L1Q6_THEU7</name>
<dbReference type="InterPro" id="IPR002794">
    <property type="entry name" value="DUF92_TMEM19"/>
</dbReference>
<dbReference type="AlphaFoldDB" id="F2L1Q6"/>
<dbReference type="STRING" id="999630.TUZN_1439"/>
<reference key="2">
    <citation type="submission" date="2011-03" db="EMBL/GenBank/DDBJ databases">
        <title>Complete genome sequence of the thermoacidophilic crenarchaeon Thermoproteus uzoniensis 768-20.</title>
        <authorList>
            <person name="Mardanov A.V."/>
            <person name="Gumerov V.M."/>
            <person name="Beletsky A.V."/>
            <person name="Prokofeva M.I."/>
            <person name="Bonch-Osmolovskaya E.A."/>
            <person name="Ravin N.V."/>
            <person name="Skryabin K.G."/>
        </authorList>
    </citation>
    <scope>NUCLEOTIDE SEQUENCE</scope>
    <source>
        <strain>768-20</strain>
    </source>
</reference>
<protein>
    <submittedName>
        <fullName evidence="7">Membrane protein</fullName>
    </submittedName>
</protein>
<comment type="similarity">
    <text evidence="2">Belongs to the TMEM19 family.</text>
</comment>
<dbReference type="GO" id="GO:0016020">
    <property type="term" value="C:membrane"/>
    <property type="evidence" value="ECO:0007669"/>
    <property type="project" value="UniProtKB-SubCell"/>
</dbReference>
<keyword evidence="8" id="KW-1185">Reference proteome</keyword>
<dbReference type="OrthoDB" id="28948at2157"/>
<evidence type="ECO:0000256" key="4">
    <source>
        <dbReference type="ARBA" id="ARBA00022989"/>
    </source>
</evidence>
<evidence type="ECO:0000256" key="3">
    <source>
        <dbReference type="ARBA" id="ARBA00022692"/>
    </source>
</evidence>
<feature type="transmembrane region" description="Helical" evidence="6">
    <location>
        <begin position="161"/>
        <end position="184"/>
    </location>
</feature>
<evidence type="ECO:0000313" key="7">
    <source>
        <dbReference type="EMBL" id="AEA12912.1"/>
    </source>
</evidence>
<evidence type="ECO:0000256" key="6">
    <source>
        <dbReference type="SAM" id="Phobius"/>
    </source>
</evidence>
<proteinExistence type="inferred from homology"/>
<keyword evidence="5 6" id="KW-0472">Membrane</keyword>
<dbReference type="KEGG" id="tuz:TUZN_1439"/>
<dbReference type="HOGENOM" id="CLU_036918_2_1_2"/>
<feature type="transmembrane region" description="Helical" evidence="6">
    <location>
        <begin position="117"/>
        <end position="140"/>
    </location>
</feature>
<feature type="transmembrane region" description="Helical" evidence="6">
    <location>
        <begin position="12"/>
        <end position="33"/>
    </location>
</feature>
<evidence type="ECO:0000313" key="8">
    <source>
        <dbReference type="Proteomes" id="UP000008138"/>
    </source>
</evidence>
<dbReference type="Pfam" id="PF01940">
    <property type="entry name" value="DUF92"/>
    <property type="match status" value="1"/>
</dbReference>
<evidence type="ECO:0000256" key="5">
    <source>
        <dbReference type="ARBA" id="ARBA00023136"/>
    </source>
</evidence>
<dbReference type="EMBL" id="CP002590">
    <property type="protein sequence ID" value="AEA12912.1"/>
    <property type="molecule type" value="Genomic_DNA"/>
</dbReference>
<gene>
    <name evidence="7" type="ordered locus">TUZN_1439</name>
</gene>
<organism evidence="7 8">
    <name type="scientific">Thermoproteus uzoniensis (strain 768-20)</name>
    <dbReference type="NCBI Taxonomy" id="999630"/>
    <lineage>
        <taxon>Archaea</taxon>
        <taxon>Thermoproteota</taxon>
        <taxon>Thermoprotei</taxon>
        <taxon>Thermoproteales</taxon>
        <taxon>Thermoproteaceae</taxon>
        <taxon>Thermoproteus</taxon>
    </lineage>
</organism>
<keyword evidence="4 6" id="KW-1133">Transmembrane helix</keyword>